<dbReference type="GO" id="GO:0016746">
    <property type="term" value="F:acyltransferase activity"/>
    <property type="evidence" value="ECO:0007669"/>
    <property type="project" value="UniProtKB-KW"/>
</dbReference>
<keyword evidence="3" id="KW-0997">Cell inner membrane</keyword>
<gene>
    <name evidence="7" type="ORF">RM520_08315</name>
</gene>
<comment type="caution">
    <text evidence="7">The sequence shown here is derived from an EMBL/GenBank/DDBJ whole genome shotgun (WGS) entry which is preliminary data.</text>
</comment>
<dbReference type="RefSeq" id="WP_311387677.1">
    <property type="nucleotide sequence ID" value="NZ_JAVRHU010000002.1"/>
</dbReference>
<dbReference type="Pfam" id="PF03279">
    <property type="entry name" value="Lip_A_acyltrans"/>
    <property type="match status" value="1"/>
</dbReference>
<keyword evidence="5" id="KW-0472">Membrane</keyword>
<proteinExistence type="predicted"/>
<dbReference type="EMBL" id="JAVRHU010000002">
    <property type="protein sequence ID" value="MDT0621627.1"/>
    <property type="molecule type" value="Genomic_DNA"/>
</dbReference>
<accession>A0ABU3BHJ5</accession>
<dbReference type="Proteomes" id="UP001250662">
    <property type="component" value="Unassembled WGS sequence"/>
</dbReference>
<name>A0ABU3BHJ5_9FLAO</name>
<comment type="subcellular location">
    <subcellularLocation>
        <location evidence="1">Cell inner membrane</location>
    </subcellularLocation>
</comment>
<dbReference type="CDD" id="cd07984">
    <property type="entry name" value="LPLAT_LABLAT-like"/>
    <property type="match status" value="1"/>
</dbReference>
<dbReference type="PANTHER" id="PTHR30606">
    <property type="entry name" value="LIPID A BIOSYNTHESIS LAUROYL ACYLTRANSFERASE"/>
    <property type="match status" value="1"/>
</dbReference>
<keyword evidence="4" id="KW-0808">Transferase</keyword>
<protein>
    <submittedName>
        <fullName evidence="7">Lysophospholipid acyltransferase family protein</fullName>
    </submittedName>
</protein>
<evidence type="ECO:0000256" key="2">
    <source>
        <dbReference type="ARBA" id="ARBA00022475"/>
    </source>
</evidence>
<evidence type="ECO:0000313" key="7">
    <source>
        <dbReference type="EMBL" id="MDT0621627.1"/>
    </source>
</evidence>
<evidence type="ECO:0000256" key="5">
    <source>
        <dbReference type="ARBA" id="ARBA00023136"/>
    </source>
</evidence>
<keyword evidence="6 7" id="KW-0012">Acyltransferase</keyword>
<dbReference type="PANTHER" id="PTHR30606:SF10">
    <property type="entry name" value="PHOSPHATIDYLINOSITOL MANNOSIDE ACYLTRANSFERASE"/>
    <property type="match status" value="1"/>
</dbReference>
<evidence type="ECO:0000256" key="6">
    <source>
        <dbReference type="ARBA" id="ARBA00023315"/>
    </source>
</evidence>
<evidence type="ECO:0000256" key="4">
    <source>
        <dbReference type="ARBA" id="ARBA00022679"/>
    </source>
</evidence>
<keyword evidence="2" id="KW-1003">Cell membrane</keyword>
<evidence type="ECO:0000313" key="8">
    <source>
        <dbReference type="Proteomes" id="UP001250662"/>
    </source>
</evidence>
<evidence type="ECO:0000256" key="3">
    <source>
        <dbReference type="ARBA" id="ARBA00022519"/>
    </source>
</evidence>
<sequence length="296" mass="34912">MQLLAFLLIYPLLWIISRLPFTLLYFISDGLYLLMYHVIGYRKKLVNKNLHLAFPNKSDEEILHIQKKFYAHMCDNMLEIIKTMGMTVAQMDKRFILTNEHIINEYAAQNKSTVLLAGHYASWEWLLALNTRLKPKAFGIYQKISNQYFEKLLKKIRGRFGTTLIRTVESRQIIADLVKNKQNFVLGIASDQSPMLNRPRHWKEFLGVNVPIHVGGERLCKEHNLVPIFLQVRKVKRGYYSATFNVITESPRELPDYEISERFMSGLEASIREAPEYYLWTHNRFKHMGKEHKKFD</sequence>
<organism evidence="7 8">
    <name type="scientific">Croceitalea vernalis</name>
    <dbReference type="NCBI Taxonomy" id="3075599"/>
    <lineage>
        <taxon>Bacteria</taxon>
        <taxon>Pseudomonadati</taxon>
        <taxon>Bacteroidota</taxon>
        <taxon>Flavobacteriia</taxon>
        <taxon>Flavobacteriales</taxon>
        <taxon>Flavobacteriaceae</taxon>
        <taxon>Croceitalea</taxon>
    </lineage>
</organism>
<evidence type="ECO:0000256" key="1">
    <source>
        <dbReference type="ARBA" id="ARBA00004533"/>
    </source>
</evidence>
<keyword evidence="8" id="KW-1185">Reference proteome</keyword>
<dbReference type="InterPro" id="IPR004960">
    <property type="entry name" value="LipA_acyltrans"/>
</dbReference>
<reference evidence="7 8" key="1">
    <citation type="submission" date="2023-09" db="EMBL/GenBank/DDBJ databases">
        <authorList>
            <person name="Rey-Velasco X."/>
        </authorList>
    </citation>
    <scope>NUCLEOTIDE SEQUENCE [LARGE SCALE GENOMIC DNA]</scope>
    <source>
        <strain evidence="7 8">P007</strain>
    </source>
</reference>